<evidence type="ECO:0000313" key="3">
    <source>
        <dbReference type="Proteomes" id="UP001596113"/>
    </source>
</evidence>
<dbReference type="InterPro" id="IPR007159">
    <property type="entry name" value="SpoVT-AbrB_dom"/>
</dbReference>
<gene>
    <name evidence="2" type="ORF">ACFPOF_11225</name>
</gene>
<dbReference type="Proteomes" id="UP001596113">
    <property type="component" value="Unassembled WGS sequence"/>
</dbReference>
<accession>A0ABW0HPZ8</accession>
<keyword evidence="2" id="KW-0238">DNA-binding</keyword>
<evidence type="ECO:0000259" key="1">
    <source>
        <dbReference type="SMART" id="SM00966"/>
    </source>
</evidence>
<name>A0ABW0HPZ8_9BACL</name>
<dbReference type="Gene3D" id="2.10.260.10">
    <property type="match status" value="1"/>
</dbReference>
<dbReference type="SMART" id="SM00966">
    <property type="entry name" value="SpoVT_AbrB"/>
    <property type="match status" value="1"/>
</dbReference>
<dbReference type="EMBL" id="JBHSMI010000023">
    <property type="protein sequence ID" value="MFC5403301.1"/>
    <property type="molecule type" value="Genomic_DNA"/>
</dbReference>
<sequence>MVMVKTADFNHVDDGGLKNLTILDKEIGVGKFGRWGNSSAIRIPSEVMKLAHITDTSDFLFYISTEGDIVLRPKKAEEEEMIAGKPRSYYTNRMAEMRKQMDMHAADGVKPHSEEKVWGMGSVGSERFWEGEESE</sequence>
<dbReference type="SUPFAM" id="SSF89447">
    <property type="entry name" value="AbrB/MazE/MraZ-like"/>
    <property type="match status" value="1"/>
</dbReference>
<dbReference type="GO" id="GO:0003677">
    <property type="term" value="F:DNA binding"/>
    <property type="evidence" value="ECO:0007669"/>
    <property type="project" value="UniProtKB-KW"/>
</dbReference>
<reference evidence="3" key="1">
    <citation type="journal article" date="2019" name="Int. J. Syst. Evol. Microbiol.">
        <title>The Global Catalogue of Microorganisms (GCM) 10K type strain sequencing project: providing services to taxonomists for standard genome sequencing and annotation.</title>
        <authorList>
            <consortium name="The Broad Institute Genomics Platform"/>
            <consortium name="The Broad Institute Genome Sequencing Center for Infectious Disease"/>
            <person name="Wu L."/>
            <person name="Ma J."/>
        </authorList>
    </citation>
    <scope>NUCLEOTIDE SEQUENCE [LARGE SCALE GENOMIC DNA]</scope>
    <source>
        <strain evidence="3">CGMCC 1.18575</strain>
    </source>
</reference>
<dbReference type="RefSeq" id="WP_378132530.1">
    <property type="nucleotide sequence ID" value="NZ_JBHSMI010000023.1"/>
</dbReference>
<proteinExistence type="predicted"/>
<protein>
    <submittedName>
        <fullName evidence="2">AbrB/MazE/SpoVT family DNA-binding domain-containing protein</fullName>
    </submittedName>
</protein>
<evidence type="ECO:0000313" key="2">
    <source>
        <dbReference type="EMBL" id="MFC5403301.1"/>
    </source>
</evidence>
<dbReference type="InterPro" id="IPR037914">
    <property type="entry name" value="SpoVT-AbrB_sf"/>
</dbReference>
<comment type="caution">
    <text evidence="2">The sequence shown here is derived from an EMBL/GenBank/DDBJ whole genome shotgun (WGS) entry which is preliminary data.</text>
</comment>
<organism evidence="2 3">
    <name type="scientific">Cohnella soli</name>
    <dbReference type="NCBI Taxonomy" id="425005"/>
    <lineage>
        <taxon>Bacteria</taxon>
        <taxon>Bacillati</taxon>
        <taxon>Bacillota</taxon>
        <taxon>Bacilli</taxon>
        <taxon>Bacillales</taxon>
        <taxon>Paenibacillaceae</taxon>
        <taxon>Cohnella</taxon>
    </lineage>
</organism>
<keyword evidence="3" id="KW-1185">Reference proteome</keyword>
<dbReference type="Pfam" id="PF04014">
    <property type="entry name" value="MazE_antitoxin"/>
    <property type="match status" value="1"/>
</dbReference>
<feature type="domain" description="SpoVT-AbrB" evidence="1">
    <location>
        <begin position="33"/>
        <end position="79"/>
    </location>
</feature>